<evidence type="ECO:0000313" key="2">
    <source>
        <dbReference type="Proteomes" id="UP000732378"/>
    </source>
</evidence>
<accession>A0ABS2MFV1</accession>
<proteinExistence type="predicted"/>
<protein>
    <recommendedName>
        <fullName evidence="3">Sulfotransferase family protein</fullName>
    </recommendedName>
</protein>
<dbReference type="EMBL" id="JAFBBZ010000001">
    <property type="protein sequence ID" value="MBM7510067.1"/>
    <property type="molecule type" value="Genomic_DNA"/>
</dbReference>
<dbReference type="InterPro" id="IPR027417">
    <property type="entry name" value="P-loop_NTPase"/>
</dbReference>
<dbReference type="Proteomes" id="UP000732378">
    <property type="component" value="Unassembled WGS sequence"/>
</dbReference>
<name>A0ABS2MFV1_9ACTN</name>
<comment type="caution">
    <text evidence="1">The sequence shown here is derived from an EMBL/GenBank/DDBJ whole genome shotgun (WGS) entry which is preliminary data.</text>
</comment>
<gene>
    <name evidence="1" type="ORF">JOE61_003881</name>
</gene>
<reference evidence="1 2" key="1">
    <citation type="submission" date="2021-01" db="EMBL/GenBank/DDBJ databases">
        <title>Sequencing the genomes of 1000 actinobacteria strains.</title>
        <authorList>
            <person name="Klenk H.-P."/>
        </authorList>
    </citation>
    <scope>NUCLEOTIDE SEQUENCE [LARGE SCALE GENOMIC DNA]</scope>
    <source>
        <strain evidence="1 2">DSM 18239</strain>
    </source>
</reference>
<dbReference type="RefSeq" id="WP_193667314.1">
    <property type="nucleotide sequence ID" value="NZ_CAXICV010000097.1"/>
</dbReference>
<dbReference type="SUPFAM" id="SSF52540">
    <property type="entry name" value="P-loop containing nucleoside triphosphate hydrolases"/>
    <property type="match status" value="1"/>
</dbReference>
<keyword evidence="2" id="KW-1185">Reference proteome</keyword>
<evidence type="ECO:0008006" key="3">
    <source>
        <dbReference type="Google" id="ProtNLM"/>
    </source>
</evidence>
<organism evidence="1 2">
    <name type="scientific">Nocardioides salarius</name>
    <dbReference type="NCBI Taxonomy" id="374513"/>
    <lineage>
        <taxon>Bacteria</taxon>
        <taxon>Bacillati</taxon>
        <taxon>Actinomycetota</taxon>
        <taxon>Actinomycetes</taxon>
        <taxon>Propionibacteriales</taxon>
        <taxon>Nocardioidaceae</taxon>
        <taxon>Nocardioides</taxon>
    </lineage>
</organism>
<sequence length="206" mass="22673">MIAAPKYGFVVLAVPKSGSTALEAAFARHAQLVTSGPHSLKHVGAEGFERDIAPLLDQHGYARADYETCALVRDPVSWMSSWWRYRSRPGIVGTSTYTGDMSFDEFVGRVAAGEIELPSQSSYVNRADGTPGVDRLYRYEDLDECLAWLRACLGPKKARKTELRQRNVSPDRAHETSAATRDLVEQTYAADLALHRDVATGRLAGD</sequence>
<evidence type="ECO:0000313" key="1">
    <source>
        <dbReference type="EMBL" id="MBM7510067.1"/>
    </source>
</evidence>